<evidence type="ECO:0000256" key="1">
    <source>
        <dbReference type="ARBA" id="ARBA00022801"/>
    </source>
</evidence>
<dbReference type="SUPFAM" id="SSF53474">
    <property type="entry name" value="alpha/beta-Hydrolases"/>
    <property type="match status" value="1"/>
</dbReference>
<protein>
    <recommendedName>
        <fullName evidence="4">Putative phospholipase</fullName>
        <ecNumber evidence="4">3.1.1.47</ecNumber>
    </recommendedName>
</protein>
<dbReference type="Pfam" id="PF03403">
    <property type="entry name" value="PAF-AH_p_II"/>
    <property type="match status" value="1"/>
</dbReference>
<comment type="similarity">
    <text evidence="4">Belongs to the serine esterase family.</text>
</comment>
<name>A0ABR4EBP9_9PEZI</name>
<dbReference type="InterPro" id="IPR029058">
    <property type="entry name" value="AB_hydrolase_fold"/>
</dbReference>
<dbReference type="Proteomes" id="UP001600888">
    <property type="component" value="Unassembled WGS sequence"/>
</dbReference>
<feature type="compositionally biased region" description="Basic and acidic residues" evidence="5">
    <location>
        <begin position="540"/>
        <end position="551"/>
    </location>
</feature>
<organism evidence="6 7">
    <name type="scientific">Diaporthe vaccinii</name>
    <dbReference type="NCBI Taxonomy" id="105482"/>
    <lineage>
        <taxon>Eukaryota</taxon>
        <taxon>Fungi</taxon>
        <taxon>Dikarya</taxon>
        <taxon>Ascomycota</taxon>
        <taxon>Pezizomycotina</taxon>
        <taxon>Sordariomycetes</taxon>
        <taxon>Sordariomycetidae</taxon>
        <taxon>Diaporthales</taxon>
        <taxon>Diaporthaceae</taxon>
        <taxon>Diaporthe</taxon>
        <taxon>Diaporthe eres species complex</taxon>
    </lineage>
</organism>
<dbReference type="InterPro" id="IPR016715">
    <property type="entry name" value="PAF_acetylhydro_eukaryote"/>
</dbReference>
<keyword evidence="3 4" id="KW-0443">Lipid metabolism</keyword>
<evidence type="ECO:0000256" key="5">
    <source>
        <dbReference type="SAM" id="MobiDB-lite"/>
    </source>
</evidence>
<evidence type="ECO:0000256" key="3">
    <source>
        <dbReference type="ARBA" id="ARBA00023098"/>
    </source>
</evidence>
<evidence type="ECO:0000313" key="7">
    <source>
        <dbReference type="Proteomes" id="UP001600888"/>
    </source>
</evidence>
<comment type="caution">
    <text evidence="6">The sequence shown here is derived from an EMBL/GenBank/DDBJ whole genome shotgun (WGS) entry which is preliminary data.</text>
</comment>
<evidence type="ECO:0000256" key="2">
    <source>
        <dbReference type="ARBA" id="ARBA00022963"/>
    </source>
</evidence>
<sequence length="630" mass="69156">MTPPTTKTEKAAYSERMSYYLNKVNPVPTLPEYTGPYKVGTADVEIPIADLHAPSSTPSNAADILTVQFRIFYPAKPDSKGKRITWLPAPQRSHVTAYTKFLGFGAFTSELLSFLPRHVHYTTIPVHKNATILEPEHIPNKRWPTMIFSHGLGGNRNAYSHVAGSMASHGVVVICPEHRDGSAAVSFIRDPAAQDKFFAKNTRRTVPYVKIAHEQNQETWDARNKQLKLRLWELGLIHEAILDIDGGLPIKNLNISTPAECLGQLATKMNVQEPGSIIFGGHSFGAATVVQFLKSTYYAAAPELKDLDEPLFVPAPGTRIRAQITPANLLILLDMWCFPLISPTTAALYRLPLPAYADNVPTAPGGSAILAVESEAFVKWTEHLHAKCRILSPDPSAPVVKASAFERPGSGVRLPEPNFFYVVNSAHLNQSDFAVLFPWLTKKVFGSDEPERALRLNVRACVQLLRTNGVPVARTWFGDLVEGTDTGAKLGAVETSSRSDAEDGGVDDGVQDDKAIFDRSGNGVVEQWKWIDIVGMGGESGHEGEHGKPEAVEGESEMENEVEMGADTQPVATTGANWQRKKDTYRPKEAGVGLCRLFLILRAKEESQSELQSIYQERSPGLNVRSQTQC</sequence>
<dbReference type="PANTHER" id="PTHR10272:SF7">
    <property type="entry name" value="PHOSPHOLIPASE-RELATED"/>
    <property type="match status" value="1"/>
</dbReference>
<comment type="catalytic activity">
    <reaction evidence="4">
        <text>a 1-O-alkyl-2-acetyl-sn-glycero-3-phosphocholine + H2O = a 1-O-alkyl-sn-glycero-3-phosphocholine + acetate + H(+)</text>
        <dbReference type="Rhea" id="RHEA:17777"/>
        <dbReference type="ChEBI" id="CHEBI:15377"/>
        <dbReference type="ChEBI" id="CHEBI:15378"/>
        <dbReference type="ChEBI" id="CHEBI:30089"/>
        <dbReference type="ChEBI" id="CHEBI:30909"/>
        <dbReference type="ChEBI" id="CHEBI:36707"/>
        <dbReference type="EC" id="3.1.1.47"/>
    </reaction>
</comment>
<keyword evidence="1 4" id="KW-0378">Hydrolase</keyword>
<proteinExistence type="inferred from homology"/>
<dbReference type="EC" id="3.1.1.47" evidence="4"/>
<reference evidence="6 7" key="1">
    <citation type="submission" date="2024-03" db="EMBL/GenBank/DDBJ databases">
        <title>A high-quality draft genome sequence of Diaporthe vaccinii, a causative agent of upright dieback and viscid rot disease in cranberry plants.</title>
        <authorList>
            <person name="Sarrasin M."/>
            <person name="Lang B.F."/>
            <person name="Burger G."/>
        </authorList>
    </citation>
    <scope>NUCLEOTIDE SEQUENCE [LARGE SCALE GENOMIC DNA]</scope>
    <source>
        <strain evidence="6 7">IS7</strain>
    </source>
</reference>
<accession>A0ABR4EBP9</accession>
<keyword evidence="2 4" id="KW-0442">Lipid degradation</keyword>
<keyword evidence="7" id="KW-1185">Reference proteome</keyword>
<feature type="region of interest" description="Disordered" evidence="5">
    <location>
        <begin position="492"/>
        <end position="513"/>
    </location>
</feature>
<gene>
    <name evidence="6" type="ORF">FJTKL_13191</name>
</gene>
<dbReference type="EMBL" id="JBAWTH010000072">
    <property type="protein sequence ID" value="KAL2279840.1"/>
    <property type="molecule type" value="Genomic_DNA"/>
</dbReference>
<dbReference type="PANTHER" id="PTHR10272">
    <property type="entry name" value="PLATELET-ACTIVATING FACTOR ACETYLHYDROLASE"/>
    <property type="match status" value="1"/>
</dbReference>
<feature type="region of interest" description="Disordered" evidence="5">
    <location>
        <begin position="538"/>
        <end position="558"/>
    </location>
</feature>
<evidence type="ECO:0000313" key="6">
    <source>
        <dbReference type="EMBL" id="KAL2279840.1"/>
    </source>
</evidence>
<evidence type="ECO:0000256" key="4">
    <source>
        <dbReference type="PIRNR" id="PIRNR018169"/>
    </source>
</evidence>
<dbReference type="Gene3D" id="3.40.50.1820">
    <property type="entry name" value="alpha/beta hydrolase"/>
    <property type="match status" value="1"/>
</dbReference>
<dbReference type="PIRSF" id="PIRSF018169">
    <property type="entry name" value="PAF_acetylhydrolase"/>
    <property type="match status" value="1"/>
</dbReference>